<evidence type="ECO:0000313" key="2">
    <source>
        <dbReference type="Proteomes" id="UP000887566"/>
    </source>
</evidence>
<evidence type="ECO:0000313" key="3">
    <source>
        <dbReference type="WBParaSite" id="PSAMB.scaffold39size102378.g3545.t1"/>
    </source>
</evidence>
<reference evidence="3" key="1">
    <citation type="submission" date="2022-11" db="UniProtKB">
        <authorList>
            <consortium name="WormBaseParasite"/>
        </authorList>
    </citation>
    <scope>IDENTIFICATION</scope>
</reference>
<feature type="region of interest" description="Disordered" evidence="1">
    <location>
        <begin position="1"/>
        <end position="23"/>
    </location>
</feature>
<name>A0A914WIL2_9BILA</name>
<dbReference type="WBParaSite" id="PSAMB.scaffold39size102378.g3545.t1">
    <property type="protein sequence ID" value="PSAMB.scaffold39size102378.g3545.t1"/>
    <property type="gene ID" value="PSAMB.scaffold39size102378.g3545"/>
</dbReference>
<keyword evidence="2" id="KW-1185">Reference proteome</keyword>
<dbReference type="Proteomes" id="UP000887566">
    <property type="component" value="Unplaced"/>
</dbReference>
<proteinExistence type="predicted"/>
<sequence>MAPTQHQRPIGTEARAQRQSVGRLAREIEPAARCSDSGAGRLLLGLTFVGMSSFRLGHASMSGGGGGDGRDATQQAALRLINRTGRGRPTMRAAEASRVLIIGRRSSSLQWRASARSGRRRRRICAGQTSRHPQMAHSPPCFYCCFFIDRRLPRAALSSPHRPPRNPHAHSVNCALFSKPLLLLSSASSAPFFLIRSSCVAYNQQSM</sequence>
<accession>A0A914WIL2</accession>
<dbReference type="AlphaFoldDB" id="A0A914WIL2"/>
<protein>
    <submittedName>
        <fullName evidence="3">Uncharacterized protein</fullName>
    </submittedName>
</protein>
<evidence type="ECO:0000256" key="1">
    <source>
        <dbReference type="SAM" id="MobiDB-lite"/>
    </source>
</evidence>
<organism evidence="2 3">
    <name type="scientific">Plectus sambesii</name>
    <dbReference type="NCBI Taxonomy" id="2011161"/>
    <lineage>
        <taxon>Eukaryota</taxon>
        <taxon>Metazoa</taxon>
        <taxon>Ecdysozoa</taxon>
        <taxon>Nematoda</taxon>
        <taxon>Chromadorea</taxon>
        <taxon>Plectida</taxon>
        <taxon>Plectina</taxon>
        <taxon>Plectoidea</taxon>
        <taxon>Plectidae</taxon>
        <taxon>Plectus</taxon>
    </lineage>
</organism>